<reference evidence="1 2" key="1">
    <citation type="submission" date="2020-06" db="EMBL/GenBank/DDBJ databases">
        <authorList>
            <person name="Li R."/>
            <person name="Bekaert M."/>
        </authorList>
    </citation>
    <scope>NUCLEOTIDE SEQUENCE [LARGE SCALE GENOMIC DNA]</scope>
    <source>
        <strain evidence="2">wild</strain>
    </source>
</reference>
<accession>A0A6J8CSF9</accession>
<evidence type="ECO:0000313" key="2">
    <source>
        <dbReference type="Proteomes" id="UP000507470"/>
    </source>
</evidence>
<proteinExistence type="predicted"/>
<dbReference type="AlphaFoldDB" id="A0A6J8CSF9"/>
<dbReference type="Proteomes" id="UP000507470">
    <property type="component" value="Unassembled WGS sequence"/>
</dbReference>
<dbReference type="OrthoDB" id="8830353at2759"/>
<organism evidence="1 2">
    <name type="scientific">Mytilus coruscus</name>
    <name type="common">Sea mussel</name>
    <dbReference type="NCBI Taxonomy" id="42192"/>
    <lineage>
        <taxon>Eukaryota</taxon>
        <taxon>Metazoa</taxon>
        <taxon>Spiralia</taxon>
        <taxon>Lophotrochozoa</taxon>
        <taxon>Mollusca</taxon>
        <taxon>Bivalvia</taxon>
        <taxon>Autobranchia</taxon>
        <taxon>Pteriomorphia</taxon>
        <taxon>Mytilida</taxon>
        <taxon>Mytiloidea</taxon>
        <taxon>Mytilidae</taxon>
        <taxon>Mytilinae</taxon>
        <taxon>Mytilus</taxon>
    </lineage>
</organism>
<dbReference type="Gene3D" id="3.90.320.10">
    <property type="match status" value="1"/>
</dbReference>
<dbReference type="GO" id="GO:0006281">
    <property type="term" value="P:DNA repair"/>
    <property type="evidence" value="ECO:0007669"/>
    <property type="project" value="UniProtKB-ARBA"/>
</dbReference>
<dbReference type="SUPFAM" id="SSF52980">
    <property type="entry name" value="Restriction endonuclease-like"/>
    <property type="match status" value="1"/>
</dbReference>
<evidence type="ECO:0000313" key="1">
    <source>
        <dbReference type="EMBL" id="CAC5397820.1"/>
    </source>
</evidence>
<name>A0A6J8CSF9_MYTCO</name>
<dbReference type="InterPro" id="IPR011335">
    <property type="entry name" value="Restrct_endonuc-II-like"/>
</dbReference>
<dbReference type="EMBL" id="CACVKT020005775">
    <property type="protein sequence ID" value="CAC5397820.1"/>
    <property type="molecule type" value="Genomic_DNA"/>
</dbReference>
<keyword evidence="2" id="KW-1185">Reference proteome</keyword>
<protein>
    <recommendedName>
        <fullName evidence="3">YqaJ viral recombinase domain-containing protein</fullName>
    </recommendedName>
</protein>
<evidence type="ECO:0008006" key="3">
    <source>
        <dbReference type="Google" id="ProtNLM"/>
    </source>
</evidence>
<sequence length="179" mass="20597">MIVLNLNSDGFPNGHETTSPGERNLCVVNIYTQNLFGNKYTKHNRKTGCLCHNRKSPDGIFDEQTLLEIKCPVPSSSWSTLHQLFESGKYDVGKDENGDLVVKEKGIRGIYLQLQLTMYCTGLKQCKLLVWMGVDEHKYIDILYNETYVNNQVTRLKNFYVKKLLPCLVNEIQDDRLMT</sequence>
<gene>
    <name evidence="1" type="ORF">MCOR_32233</name>
</gene>
<dbReference type="InterPro" id="IPR011604">
    <property type="entry name" value="PDDEXK-like_dom_sf"/>
</dbReference>